<name>A0A4Y7Q8D5_9AGAM</name>
<dbReference type="Proteomes" id="UP000294933">
    <property type="component" value="Unassembled WGS sequence"/>
</dbReference>
<organism evidence="1 2">
    <name type="scientific">Rickenella mellea</name>
    <dbReference type="NCBI Taxonomy" id="50990"/>
    <lineage>
        <taxon>Eukaryota</taxon>
        <taxon>Fungi</taxon>
        <taxon>Dikarya</taxon>
        <taxon>Basidiomycota</taxon>
        <taxon>Agaricomycotina</taxon>
        <taxon>Agaricomycetes</taxon>
        <taxon>Hymenochaetales</taxon>
        <taxon>Rickenellaceae</taxon>
        <taxon>Rickenella</taxon>
    </lineage>
</organism>
<gene>
    <name evidence="1" type="ORF">BD410DRAFT_787929</name>
</gene>
<dbReference type="AlphaFoldDB" id="A0A4Y7Q8D5"/>
<reference evidence="1 2" key="1">
    <citation type="submission" date="2018-06" db="EMBL/GenBank/DDBJ databases">
        <title>A transcriptomic atlas of mushroom development highlights an independent origin of complex multicellularity.</title>
        <authorList>
            <consortium name="DOE Joint Genome Institute"/>
            <person name="Krizsan K."/>
            <person name="Almasi E."/>
            <person name="Merenyi Z."/>
            <person name="Sahu N."/>
            <person name="Viragh M."/>
            <person name="Koszo T."/>
            <person name="Mondo S."/>
            <person name="Kiss B."/>
            <person name="Balint B."/>
            <person name="Kues U."/>
            <person name="Barry K."/>
            <person name="Hegedus J.C."/>
            <person name="Henrissat B."/>
            <person name="Johnson J."/>
            <person name="Lipzen A."/>
            <person name="Ohm R."/>
            <person name="Nagy I."/>
            <person name="Pangilinan J."/>
            <person name="Yan J."/>
            <person name="Xiong Y."/>
            <person name="Grigoriev I.V."/>
            <person name="Hibbett D.S."/>
            <person name="Nagy L.G."/>
        </authorList>
    </citation>
    <scope>NUCLEOTIDE SEQUENCE [LARGE SCALE GENOMIC DNA]</scope>
    <source>
        <strain evidence="1 2">SZMC22713</strain>
    </source>
</reference>
<dbReference type="VEuPathDB" id="FungiDB:BD410DRAFT_787929"/>
<evidence type="ECO:0000313" key="1">
    <source>
        <dbReference type="EMBL" id="TDL23090.1"/>
    </source>
</evidence>
<evidence type="ECO:0000313" key="2">
    <source>
        <dbReference type="Proteomes" id="UP000294933"/>
    </source>
</evidence>
<keyword evidence="2" id="KW-1185">Reference proteome</keyword>
<protein>
    <submittedName>
        <fullName evidence="1">Uncharacterized protein</fullName>
    </submittedName>
</protein>
<accession>A0A4Y7Q8D5</accession>
<dbReference type="EMBL" id="ML170172">
    <property type="protein sequence ID" value="TDL23090.1"/>
    <property type="molecule type" value="Genomic_DNA"/>
</dbReference>
<sequence>MPIKSILPRARRATITLPPKFNLRRLQGRDSEGSVERIVWRPLTLRRIHLRDFRRRRSHPPPM</sequence>
<proteinExistence type="predicted"/>